<sequence>MDDGIKIVISPVQLAAVLTDSSVTDGETLSNRLYGGLGLVMGTLELAGASALCMVPEPTGLTKAACVVIGAHSMDSINTAVRVFSGQNVQSATFRLAVAMAKKFGADDDTAWNIGLTVDVGVPVAFSLGLGAVRIVSVRVGRIQLIQHESAPGGKPGGHTISRHVAKTQEELAKRLERTEHLIRKPDMVSSFSNINLAEKSIANALKVNKEWIKIWASRQARHNLIITYDTGKVIGYSLFRGSDKLIYTTKVKVVLKYETYNDKPYYILTAFPGFKLMLSTTHIDIMIEGSLNQDFDYITGTETIDDAIDIYTKGLATQDHQDLKKEVLAFLCSDDSTIKSEFKTRYFNYFSPEEGKGLLLRVLEGLEKAEQK</sequence>
<dbReference type="Proteomes" id="UP000248758">
    <property type="component" value="Chromosome 1"/>
</dbReference>
<organism evidence="2 3">
    <name type="scientific">Tatumella ptyseos</name>
    <dbReference type="NCBI Taxonomy" id="82987"/>
    <lineage>
        <taxon>Bacteria</taxon>
        <taxon>Pseudomonadati</taxon>
        <taxon>Pseudomonadota</taxon>
        <taxon>Gammaproteobacteria</taxon>
        <taxon>Enterobacterales</taxon>
        <taxon>Erwiniaceae</taxon>
        <taxon>Tatumella</taxon>
    </lineage>
</organism>
<feature type="domain" description="Bacterial CdiA-CT RNAse A" evidence="1">
    <location>
        <begin position="158"/>
        <end position="273"/>
    </location>
</feature>
<accession>A0A2X5PCM2</accession>
<dbReference type="CDD" id="cd20684">
    <property type="entry name" value="CdiA-CT_Yk_RNaseA-like"/>
    <property type="match status" value="1"/>
</dbReference>
<dbReference type="EMBL" id="LS483499">
    <property type="protein sequence ID" value="SQK74522.1"/>
    <property type="molecule type" value="Genomic_DNA"/>
</dbReference>
<dbReference type="KEGG" id="tpty:NCTC11468_01613"/>
<dbReference type="InterPro" id="IPR041436">
    <property type="entry name" value="RNAse_A_bac"/>
</dbReference>
<proteinExistence type="predicted"/>
<dbReference type="AlphaFoldDB" id="A0A2X5PCM2"/>
<protein>
    <recommendedName>
        <fullName evidence="1">Bacterial CdiA-CT RNAse A domain-containing protein</fullName>
    </recommendedName>
</protein>
<gene>
    <name evidence="2" type="ORF">NCTC11468_01613</name>
</gene>
<evidence type="ECO:0000313" key="2">
    <source>
        <dbReference type="EMBL" id="SQK74522.1"/>
    </source>
</evidence>
<dbReference type="RefSeq" id="WP_338418908.1">
    <property type="nucleotide sequence ID" value="NZ_LS483499.1"/>
</dbReference>
<evidence type="ECO:0000313" key="3">
    <source>
        <dbReference type="Proteomes" id="UP000248758"/>
    </source>
</evidence>
<evidence type="ECO:0000259" key="1">
    <source>
        <dbReference type="Pfam" id="PF18431"/>
    </source>
</evidence>
<name>A0A2X5PCM2_9GAMM</name>
<reference evidence="2 3" key="1">
    <citation type="submission" date="2018-06" db="EMBL/GenBank/DDBJ databases">
        <authorList>
            <consortium name="Pathogen Informatics"/>
            <person name="Doyle S."/>
        </authorList>
    </citation>
    <scope>NUCLEOTIDE SEQUENCE [LARGE SCALE GENOMIC DNA]</scope>
    <source>
        <strain evidence="2 3">NCTC11468</strain>
    </source>
</reference>
<dbReference type="Pfam" id="PF18431">
    <property type="entry name" value="RNAse_A_bac"/>
    <property type="match status" value="1"/>
</dbReference>